<evidence type="ECO:0000313" key="5">
    <source>
        <dbReference type="Proteomes" id="UP000094527"/>
    </source>
</evidence>
<dbReference type="EMBL" id="LJIJ01001489">
    <property type="protein sequence ID" value="ODM91596.1"/>
    <property type="molecule type" value="Genomic_DNA"/>
</dbReference>
<dbReference type="InterPro" id="IPR001810">
    <property type="entry name" value="F-box_dom"/>
</dbReference>
<evidence type="ECO:0000313" key="4">
    <source>
        <dbReference type="EMBL" id="ODM91596.1"/>
    </source>
</evidence>
<name>A0A1D2MF25_ORCCI</name>
<dbReference type="SUPFAM" id="SSF81383">
    <property type="entry name" value="F-box domain"/>
    <property type="match status" value="1"/>
</dbReference>
<keyword evidence="5" id="KW-1185">Reference proteome</keyword>
<dbReference type="AlphaFoldDB" id="A0A1D2MF25"/>
<dbReference type="PROSITE" id="PS50181">
    <property type="entry name" value="FBOX"/>
    <property type="match status" value="1"/>
</dbReference>
<dbReference type="InterPro" id="IPR036047">
    <property type="entry name" value="F-box-like_dom_sf"/>
</dbReference>
<comment type="caution">
    <text evidence="4">The sequence shown here is derived from an EMBL/GenBank/DDBJ whole genome shotgun (WGS) entry which is preliminary data.</text>
</comment>
<dbReference type="Gene3D" id="1.20.1280.50">
    <property type="match status" value="1"/>
</dbReference>
<protein>
    <submittedName>
        <fullName evidence="4">Antagonist of mitotic exit network protein 1</fullName>
    </submittedName>
</protein>
<dbReference type="Pfam" id="PF00646">
    <property type="entry name" value="F-box"/>
    <property type="match status" value="1"/>
</dbReference>
<evidence type="ECO:0000259" key="3">
    <source>
        <dbReference type="PROSITE" id="PS50181"/>
    </source>
</evidence>
<dbReference type="Proteomes" id="UP000094527">
    <property type="component" value="Unassembled WGS sequence"/>
</dbReference>
<dbReference type="SMART" id="SM00256">
    <property type="entry name" value="FBOX"/>
    <property type="match status" value="1"/>
</dbReference>
<feature type="compositionally biased region" description="Basic residues" evidence="2">
    <location>
        <begin position="1"/>
        <end position="14"/>
    </location>
</feature>
<evidence type="ECO:0000256" key="1">
    <source>
        <dbReference type="SAM" id="Coils"/>
    </source>
</evidence>
<feature type="domain" description="F-box" evidence="3">
    <location>
        <begin position="29"/>
        <end position="74"/>
    </location>
</feature>
<organism evidence="4 5">
    <name type="scientific">Orchesella cincta</name>
    <name type="common">Springtail</name>
    <name type="synonym">Podura cincta</name>
    <dbReference type="NCBI Taxonomy" id="48709"/>
    <lineage>
        <taxon>Eukaryota</taxon>
        <taxon>Metazoa</taxon>
        <taxon>Ecdysozoa</taxon>
        <taxon>Arthropoda</taxon>
        <taxon>Hexapoda</taxon>
        <taxon>Collembola</taxon>
        <taxon>Entomobryomorpha</taxon>
        <taxon>Entomobryoidea</taxon>
        <taxon>Orchesellidae</taxon>
        <taxon>Orchesellinae</taxon>
        <taxon>Orchesella</taxon>
    </lineage>
</organism>
<gene>
    <name evidence="4" type="ORF">Ocin01_15087</name>
</gene>
<reference evidence="4 5" key="1">
    <citation type="journal article" date="2016" name="Genome Biol. Evol.">
        <title>Gene Family Evolution Reflects Adaptation to Soil Environmental Stressors in the Genome of the Collembolan Orchesella cincta.</title>
        <authorList>
            <person name="Faddeeva-Vakhrusheva A."/>
            <person name="Derks M.F."/>
            <person name="Anvar S.Y."/>
            <person name="Agamennone V."/>
            <person name="Suring W."/>
            <person name="Smit S."/>
            <person name="van Straalen N.M."/>
            <person name="Roelofs D."/>
        </authorList>
    </citation>
    <scope>NUCLEOTIDE SEQUENCE [LARGE SCALE GENOMIC DNA]</scope>
    <source>
        <tissue evidence="4">Mixed pool</tissue>
    </source>
</reference>
<sequence>MPRTYSHRNCKAKKANSTSHSGFSTSKKTANMNDIPPEILNMILGHLDNDDLKNCRKVNPQWEAMSDGLIYKNNKKQLDQLEQRVADLEREYDELQARIRQMNDD</sequence>
<proteinExistence type="predicted"/>
<feature type="compositionally biased region" description="Polar residues" evidence="2">
    <location>
        <begin position="15"/>
        <end position="31"/>
    </location>
</feature>
<keyword evidence="1" id="KW-0175">Coiled coil</keyword>
<accession>A0A1D2MF25</accession>
<feature type="region of interest" description="Disordered" evidence="2">
    <location>
        <begin position="1"/>
        <end position="31"/>
    </location>
</feature>
<evidence type="ECO:0000256" key="2">
    <source>
        <dbReference type="SAM" id="MobiDB-lite"/>
    </source>
</evidence>
<feature type="coiled-coil region" evidence="1">
    <location>
        <begin position="71"/>
        <end position="105"/>
    </location>
</feature>